<dbReference type="Gene3D" id="1.10.3720.10">
    <property type="entry name" value="MetI-like"/>
    <property type="match status" value="1"/>
</dbReference>
<feature type="transmembrane region" description="Helical" evidence="7">
    <location>
        <begin position="237"/>
        <end position="256"/>
    </location>
</feature>
<evidence type="ECO:0000313" key="9">
    <source>
        <dbReference type="EMBL" id="WCZ32145.1"/>
    </source>
</evidence>
<dbReference type="CDD" id="cd06261">
    <property type="entry name" value="TM_PBP2"/>
    <property type="match status" value="1"/>
</dbReference>
<keyword evidence="4 7" id="KW-0812">Transmembrane</keyword>
<evidence type="ECO:0000256" key="1">
    <source>
        <dbReference type="ARBA" id="ARBA00004651"/>
    </source>
</evidence>
<protein>
    <submittedName>
        <fullName evidence="9">Sn-glycerol-3-phosphate transport system permease protein UgpA</fullName>
    </submittedName>
</protein>
<proteinExistence type="inferred from homology"/>
<comment type="subcellular location">
    <subcellularLocation>
        <location evidence="1 7">Cell membrane</location>
        <topology evidence="1 7">Multi-pass membrane protein</topology>
    </subcellularLocation>
</comment>
<dbReference type="PANTHER" id="PTHR30193:SF37">
    <property type="entry name" value="INNER MEMBRANE ABC TRANSPORTER PERMEASE PROTEIN YCJO"/>
    <property type="match status" value="1"/>
</dbReference>
<evidence type="ECO:0000256" key="7">
    <source>
        <dbReference type="RuleBase" id="RU363032"/>
    </source>
</evidence>
<keyword evidence="6 7" id="KW-0472">Membrane</keyword>
<evidence type="ECO:0000256" key="2">
    <source>
        <dbReference type="ARBA" id="ARBA00022448"/>
    </source>
</evidence>
<reference evidence="9 10" key="1">
    <citation type="submission" date="2020-10" db="EMBL/GenBank/DDBJ databases">
        <title>Complete genome sequence of Corynebacterium massiliense DSM 45435, type strain of Corynebacterium massiliense.</title>
        <authorList>
            <person name="Busche T."/>
            <person name="Kalinowski J."/>
            <person name="Ruckert C."/>
        </authorList>
    </citation>
    <scope>NUCLEOTIDE SEQUENCE [LARGE SCALE GENOMIC DNA]</scope>
    <source>
        <strain evidence="9 10">DSM 45435</strain>
    </source>
</reference>
<evidence type="ECO:0000256" key="6">
    <source>
        <dbReference type="ARBA" id="ARBA00023136"/>
    </source>
</evidence>
<evidence type="ECO:0000256" key="3">
    <source>
        <dbReference type="ARBA" id="ARBA00022475"/>
    </source>
</evidence>
<organism evidence="9 10">
    <name type="scientific">Corynebacterium massiliense DSM 45435</name>
    <dbReference type="NCBI Taxonomy" id="1121364"/>
    <lineage>
        <taxon>Bacteria</taxon>
        <taxon>Bacillati</taxon>
        <taxon>Actinomycetota</taxon>
        <taxon>Actinomycetes</taxon>
        <taxon>Mycobacteriales</taxon>
        <taxon>Corynebacteriaceae</taxon>
        <taxon>Corynebacterium</taxon>
    </lineage>
</organism>
<keyword evidence="2 7" id="KW-0813">Transport</keyword>
<dbReference type="Pfam" id="PF00528">
    <property type="entry name" value="BPD_transp_1"/>
    <property type="match status" value="1"/>
</dbReference>
<feature type="domain" description="ABC transmembrane type-1" evidence="8">
    <location>
        <begin position="94"/>
        <end position="307"/>
    </location>
</feature>
<evidence type="ECO:0000256" key="4">
    <source>
        <dbReference type="ARBA" id="ARBA00022692"/>
    </source>
</evidence>
<keyword evidence="5 7" id="KW-1133">Transmembrane helix</keyword>
<comment type="similarity">
    <text evidence="7">Belongs to the binding-protein-dependent transport system permease family.</text>
</comment>
<accession>A0ABY7U7V5</accession>
<dbReference type="PANTHER" id="PTHR30193">
    <property type="entry name" value="ABC TRANSPORTER PERMEASE PROTEIN"/>
    <property type="match status" value="1"/>
</dbReference>
<sequence>MTTAIPAVSARPSAIESERLPKRRRNRVDWRQVGLAALLIAPNLLLLIIFTYRPLVDNIRISFFDWNISSSDMTFVGLGNYRQWLSAPETGTVVMNTLVFTVCAVVGSMILGLALAVLLDQKLHGRAAVRSIVFAPYVVSGAAIGVAFQFIFDPSYGLIQWFLNLVNVPVPSFYQKPGWALFMITVTYIWKNTGYVFVIYLAALQGRRSDLDEASEIDGTPAWRHFFRVVMPQMRPITFFLLITVLLSSMQVFDVINVMTGGGPFGYGTSTMVFQVYQETFVNSRAGYGAAVATIMFFVVLLITVLQLWLQKRLEK</sequence>
<dbReference type="Proteomes" id="UP001220064">
    <property type="component" value="Chromosome"/>
</dbReference>
<evidence type="ECO:0000256" key="5">
    <source>
        <dbReference type="ARBA" id="ARBA00022989"/>
    </source>
</evidence>
<keyword evidence="10" id="KW-1185">Reference proteome</keyword>
<dbReference type="InterPro" id="IPR035906">
    <property type="entry name" value="MetI-like_sf"/>
</dbReference>
<feature type="transmembrane region" description="Helical" evidence="7">
    <location>
        <begin position="98"/>
        <end position="119"/>
    </location>
</feature>
<feature type="transmembrane region" description="Helical" evidence="7">
    <location>
        <begin position="286"/>
        <end position="310"/>
    </location>
</feature>
<evidence type="ECO:0000313" key="10">
    <source>
        <dbReference type="Proteomes" id="UP001220064"/>
    </source>
</evidence>
<feature type="transmembrane region" description="Helical" evidence="7">
    <location>
        <begin position="179"/>
        <end position="203"/>
    </location>
</feature>
<keyword evidence="3" id="KW-1003">Cell membrane</keyword>
<feature type="transmembrane region" description="Helical" evidence="7">
    <location>
        <begin position="33"/>
        <end position="52"/>
    </location>
</feature>
<dbReference type="SUPFAM" id="SSF161098">
    <property type="entry name" value="MetI-like"/>
    <property type="match status" value="1"/>
</dbReference>
<evidence type="ECO:0000259" key="8">
    <source>
        <dbReference type="PROSITE" id="PS50928"/>
    </source>
</evidence>
<dbReference type="InterPro" id="IPR051393">
    <property type="entry name" value="ABC_transporter_permease"/>
</dbReference>
<dbReference type="RefSeq" id="WP_022862834.1">
    <property type="nucleotide sequence ID" value="NZ_ATVG01000004.1"/>
</dbReference>
<feature type="transmembrane region" description="Helical" evidence="7">
    <location>
        <begin position="131"/>
        <end position="152"/>
    </location>
</feature>
<gene>
    <name evidence="9" type="primary">ugpA</name>
    <name evidence="9" type="ORF">CMASS_03455</name>
</gene>
<dbReference type="EMBL" id="CP063189">
    <property type="protein sequence ID" value="WCZ32145.1"/>
    <property type="molecule type" value="Genomic_DNA"/>
</dbReference>
<dbReference type="InterPro" id="IPR000515">
    <property type="entry name" value="MetI-like"/>
</dbReference>
<name>A0ABY7U7V5_9CORY</name>
<dbReference type="PROSITE" id="PS50928">
    <property type="entry name" value="ABC_TM1"/>
    <property type="match status" value="1"/>
</dbReference>